<protein>
    <submittedName>
        <fullName evidence="1">Uncharacterized protein</fullName>
    </submittedName>
</protein>
<dbReference type="AlphaFoldDB" id="A0A1F7X2C4"/>
<reference evidence="1 2" key="1">
    <citation type="journal article" date="2016" name="Nat. Commun.">
        <title>Thousands of microbial genomes shed light on interconnected biogeochemical processes in an aquifer system.</title>
        <authorList>
            <person name="Anantharaman K."/>
            <person name="Brown C.T."/>
            <person name="Hug L.A."/>
            <person name="Sharon I."/>
            <person name="Castelle C.J."/>
            <person name="Probst A.J."/>
            <person name="Thomas B.C."/>
            <person name="Singh A."/>
            <person name="Wilkins M.J."/>
            <person name="Karaoz U."/>
            <person name="Brodie E.L."/>
            <person name="Williams K.H."/>
            <person name="Hubbard S.S."/>
            <person name="Banfield J.F."/>
        </authorList>
    </citation>
    <scope>NUCLEOTIDE SEQUENCE [LARGE SCALE GENOMIC DNA]</scope>
</reference>
<gene>
    <name evidence="1" type="ORF">A2Z67_04785</name>
</gene>
<evidence type="ECO:0000313" key="2">
    <source>
        <dbReference type="Proteomes" id="UP000176939"/>
    </source>
</evidence>
<organism evidence="1 2">
    <name type="scientific">Candidatus Woesebacteria bacterium RBG_13_36_22</name>
    <dbReference type="NCBI Taxonomy" id="1802478"/>
    <lineage>
        <taxon>Bacteria</taxon>
        <taxon>Candidatus Woeseibacteriota</taxon>
    </lineage>
</organism>
<dbReference type="Proteomes" id="UP000176939">
    <property type="component" value="Unassembled WGS sequence"/>
</dbReference>
<dbReference type="EMBL" id="MGFQ01000024">
    <property type="protein sequence ID" value="OGM09226.1"/>
    <property type="molecule type" value="Genomic_DNA"/>
</dbReference>
<comment type="caution">
    <text evidence="1">The sequence shown here is derived from an EMBL/GenBank/DDBJ whole genome shotgun (WGS) entry which is preliminary data.</text>
</comment>
<proteinExistence type="predicted"/>
<evidence type="ECO:0000313" key="1">
    <source>
        <dbReference type="EMBL" id="OGM09226.1"/>
    </source>
</evidence>
<accession>A0A1F7X2C4</accession>
<name>A0A1F7X2C4_9BACT</name>
<sequence>MNIVINSCYGGFSISRKCAELMADLGSKQAKDEVQEWKMKKRWFNYYKKNGEWPDDCPEEYRKWLEIDVKYKDDPTFHGYGYAGEGDGYKRDDPYLIQAVETLKKKANGAHAELTVVEIPDDVDWEIEEYDGREWIAEKHRTWR</sequence>